<dbReference type="InterPro" id="IPR007865">
    <property type="entry name" value="Aminopep_P_N"/>
</dbReference>
<keyword evidence="12" id="KW-0031">Aminopeptidase</keyword>
<dbReference type="SUPFAM" id="SSF55920">
    <property type="entry name" value="Creatinase/aminopeptidase"/>
    <property type="match status" value="1"/>
</dbReference>
<dbReference type="InterPro" id="IPR036005">
    <property type="entry name" value="Creatinase/aminopeptidase-like"/>
</dbReference>
<comment type="similarity">
    <text evidence="3 10">Belongs to the peptidase M24B family.</text>
</comment>
<keyword evidence="5" id="KW-0645">Protease</keyword>
<sequence length="432" mass="50100">MRYGKINKDLFVNNRKNLVGKLKSNSVVVLNANDVMPTNSDGTMRFRQNSDLFYLSGVDQEETILVLCPDFPEKKYHEVLFLRETNEHIATWEGHKLTKEEARAATGIETVLWLSEFPKLFNTMMVMGNVEHVYLNTNDHYRADPSVESRDARFIKFCQQKYPLHKYERLAPILHDLRSVKSQFEIDLMQKACDITEKAFRRVLKFVKPGVKEYEIEAEYAHEFLRNGSRGFAYEPIIASGSDSCVLHYIENKKECKDGDVLLLDVGAEFANYNADLTRTIPVNGRFTQRQKDVYNAVLRVHRAAMQMLKPGVIYYDYHKEIQKLIEAELVNLKLLDREDIKKQNPDKPLFFKYYMHGTSHMLGLDVHDVGSMYQKMKAGMVWTIEPGIYIKEEGLGVRIENNVVITENGVHDLMKNIPIEVEEIEEIMNSK</sequence>
<dbReference type="GO" id="GO:0004177">
    <property type="term" value="F:aminopeptidase activity"/>
    <property type="evidence" value="ECO:0007669"/>
    <property type="project" value="UniProtKB-KW"/>
</dbReference>
<dbReference type="InterPro" id="IPR000994">
    <property type="entry name" value="Pept_M24"/>
</dbReference>
<dbReference type="Gene3D" id="3.90.230.10">
    <property type="entry name" value="Creatinase/methionine aminopeptidase superfamily"/>
    <property type="match status" value="1"/>
</dbReference>
<keyword evidence="13" id="KW-1185">Reference proteome</keyword>
<dbReference type="Proteomes" id="UP000772618">
    <property type="component" value="Unassembled WGS sequence"/>
</dbReference>
<feature type="domain" description="Aminopeptidase P N-terminal" evidence="11">
    <location>
        <begin position="6"/>
        <end position="144"/>
    </location>
</feature>
<dbReference type="PANTHER" id="PTHR43226:SF4">
    <property type="entry name" value="XAA-PRO AMINOPEPTIDASE 3"/>
    <property type="match status" value="1"/>
</dbReference>
<evidence type="ECO:0000256" key="4">
    <source>
        <dbReference type="ARBA" id="ARBA00012574"/>
    </source>
</evidence>
<dbReference type="PROSITE" id="PS00491">
    <property type="entry name" value="PROLINE_PEPTIDASE"/>
    <property type="match status" value="1"/>
</dbReference>
<evidence type="ECO:0000256" key="5">
    <source>
        <dbReference type="ARBA" id="ARBA00022670"/>
    </source>
</evidence>
<keyword evidence="7" id="KW-0378">Hydrolase</keyword>
<dbReference type="SUPFAM" id="SSF53092">
    <property type="entry name" value="Creatinase/prolidase N-terminal domain"/>
    <property type="match status" value="1"/>
</dbReference>
<dbReference type="CDD" id="cd01087">
    <property type="entry name" value="Prolidase"/>
    <property type="match status" value="1"/>
</dbReference>
<evidence type="ECO:0000256" key="10">
    <source>
        <dbReference type="RuleBase" id="RU000590"/>
    </source>
</evidence>
<dbReference type="Pfam" id="PF05195">
    <property type="entry name" value="AMP_N"/>
    <property type="match status" value="1"/>
</dbReference>
<dbReference type="EMBL" id="JAHESD010000012">
    <property type="protein sequence ID" value="MBT1703151.1"/>
    <property type="molecule type" value="Genomic_DNA"/>
</dbReference>
<evidence type="ECO:0000256" key="2">
    <source>
        <dbReference type="ARBA" id="ARBA00001936"/>
    </source>
</evidence>
<evidence type="ECO:0000256" key="9">
    <source>
        <dbReference type="ARBA" id="ARBA00023211"/>
    </source>
</evidence>
<name>A0ABS5VPT6_9BACT</name>
<dbReference type="InterPro" id="IPR001131">
    <property type="entry name" value="Peptidase_M24B_aminopep-P_CS"/>
</dbReference>
<evidence type="ECO:0000256" key="8">
    <source>
        <dbReference type="ARBA" id="ARBA00023049"/>
    </source>
</evidence>
<comment type="catalytic activity">
    <reaction evidence="1">
        <text>Release of any N-terminal amino acid, including proline, that is linked to proline, even from a dipeptide or tripeptide.</text>
        <dbReference type="EC" id="3.4.11.9"/>
    </reaction>
</comment>
<comment type="cofactor">
    <cofactor evidence="2">
        <name>Mn(2+)</name>
        <dbReference type="ChEBI" id="CHEBI:29035"/>
    </cofactor>
</comment>
<evidence type="ECO:0000256" key="1">
    <source>
        <dbReference type="ARBA" id="ARBA00001424"/>
    </source>
</evidence>
<dbReference type="Pfam" id="PF00557">
    <property type="entry name" value="Peptidase_M24"/>
    <property type="match status" value="1"/>
</dbReference>
<dbReference type="SMART" id="SM01011">
    <property type="entry name" value="AMP_N"/>
    <property type="match status" value="1"/>
</dbReference>
<protein>
    <recommendedName>
        <fullName evidence="4">Xaa-Pro aminopeptidase</fullName>
        <ecNumber evidence="4">3.4.11.9</ecNumber>
    </recommendedName>
</protein>
<dbReference type="Gene3D" id="3.40.350.10">
    <property type="entry name" value="Creatinase/prolidase N-terminal domain"/>
    <property type="match status" value="1"/>
</dbReference>
<dbReference type="PANTHER" id="PTHR43226">
    <property type="entry name" value="XAA-PRO AMINOPEPTIDASE 3"/>
    <property type="match status" value="1"/>
</dbReference>
<organism evidence="12 13">
    <name type="scientific">Chryseosolibacter indicus</name>
    <dbReference type="NCBI Taxonomy" id="2782351"/>
    <lineage>
        <taxon>Bacteria</taxon>
        <taxon>Pseudomonadati</taxon>
        <taxon>Bacteroidota</taxon>
        <taxon>Cytophagia</taxon>
        <taxon>Cytophagales</taxon>
        <taxon>Chryseotaleaceae</taxon>
        <taxon>Chryseosolibacter</taxon>
    </lineage>
</organism>
<evidence type="ECO:0000259" key="11">
    <source>
        <dbReference type="SMART" id="SM01011"/>
    </source>
</evidence>
<keyword evidence="9" id="KW-0464">Manganese</keyword>
<evidence type="ECO:0000256" key="7">
    <source>
        <dbReference type="ARBA" id="ARBA00022801"/>
    </source>
</evidence>
<dbReference type="EC" id="3.4.11.9" evidence="4"/>
<keyword evidence="8" id="KW-0482">Metalloprotease</keyword>
<dbReference type="InterPro" id="IPR052433">
    <property type="entry name" value="X-Pro_dipept-like"/>
</dbReference>
<evidence type="ECO:0000256" key="6">
    <source>
        <dbReference type="ARBA" id="ARBA00022723"/>
    </source>
</evidence>
<accession>A0ABS5VPT6</accession>
<evidence type="ECO:0000313" key="12">
    <source>
        <dbReference type="EMBL" id="MBT1703151.1"/>
    </source>
</evidence>
<evidence type="ECO:0000256" key="3">
    <source>
        <dbReference type="ARBA" id="ARBA00008766"/>
    </source>
</evidence>
<gene>
    <name evidence="12" type="ORF">KK060_07660</name>
</gene>
<dbReference type="InterPro" id="IPR029149">
    <property type="entry name" value="Creatin/AminoP/Spt16_N"/>
</dbReference>
<proteinExistence type="inferred from homology"/>
<dbReference type="RefSeq" id="WP_254153116.1">
    <property type="nucleotide sequence ID" value="NZ_JAHESD010000012.1"/>
</dbReference>
<evidence type="ECO:0000313" key="13">
    <source>
        <dbReference type="Proteomes" id="UP000772618"/>
    </source>
</evidence>
<reference evidence="12 13" key="1">
    <citation type="submission" date="2021-05" db="EMBL/GenBank/DDBJ databases">
        <title>A Polyphasic approach of four new species of the genus Ohtaekwangia: Ohtaekwangia histidinii sp. nov., Ohtaekwangia cretensis sp. nov., Ohtaekwangia indiensis sp. nov., Ohtaekwangia reichenbachii sp. nov. from diverse environment.</title>
        <authorList>
            <person name="Octaviana S."/>
        </authorList>
    </citation>
    <scope>NUCLEOTIDE SEQUENCE [LARGE SCALE GENOMIC DNA]</scope>
    <source>
        <strain evidence="12 13">PWU20</strain>
    </source>
</reference>
<keyword evidence="6 10" id="KW-0479">Metal-binding</keyword>
<comment type="caution">
    <text evidence="12">The sequence shown here is derived from an EMBL/GenBank/DDBJ whole genome shotgun (WGS) entry which is preliminary data.</text>
</comment>